<dbReference type="RefSeq" id="WP_009528407.1">
    <property type="nucleotide sequence ID" value="NZ_JBQMYE010000069.1"/>
</dbReference>
<keyword evidence="9 14" id="KW-0274">FAD</keyword>
<dbReference type="GO" id="GO:0009398">
    <property type="term" value="P:FMN biosynthetic process"/>
    <property type="evidence" value="ECO:0007669"/>
    <property type="project" value="UniProtKB-UniRule"/>
</dbReference>
<dbReference type="GO" id="GO:0006747">
    <property type="term" value="P:FAD biosynthetic process"/>
    <property type="evidence" value="ECO:0007669"/>
    <property type="project" value="UniProtKB-UniRule"/>
</dbReference>
<comment type="catalytic activity">
    <reaction evidence="13 14">
        <text>FMN + ATP + H(+) = FAD + diphosphate</text>
        <dbReference type="Rhea" id="RHEA:17237"/>
        <dbReference type="ChEBI" id="CHEBI:15378"/>
        <dbReference type="ChEBI" id="CHEBI:30616"/>
        <dbReference type="ChEBI" id="CHEBI:33019"/>
        <dbReference type="ChEBI" id="CHEBI:57692"/>
        <dbReference type="ChEBI" id="CHEBI:58210"/>
        <dbReference type="EC" id="2.7.7.2"/>
    </reaction>
</comment>
<evidence type="ECO:0000256" key="3">
    <source>
        <dbReference type="ARBA" id="ARBA00022630"/>
    </source>
</evidence>
<dbReference type="GO" id="GO:0005524">
    <property type="term" value="F:ATP binding"/>
    <property type="evidence" value="ECO:0007669"/>
    <property type="project" value="UniProtKB-UniRule"/>
</dbReference>
<dbReference type="SUPFAM" id="SSF52374">
    <property type="entry name" value="Nucleotidylyl transferase"/>
    <property type="match status" value="1"/>
</dbReference>
<dbReference type="InterPro" id="IPR023465">
    <property type="entry name" value="Riboflavin_kinase_dom_sf"/>
</dbReference>
<dbReference type="InterPro" id="IPR014729">
    <property type="entry name" value="Rossmann-like_a/b/a_fold"/>
</dbReference>
<keyword evidence="10 14" id="KW-0067">ATP-binding</keyword>
<dbReference type="HOGENOM" id="CLU_048437_0_2_9"/>
<dbReference type="Gene3D" id="3.40.50.620">
    <property type="entry name" value="HUPs"/>
    <property type="match status" value="1"/>
</dbReference>
<comment type="caution">
    <text evidence="16">The sequence shown here is derived from an EMBL/GenBank/DDBJ whole genome shotgun (WGS) entry which is preliminary data.</text>
</comment>
<keyword evidence="4 14" id="KW-0288">FMN</keyword>
<comment type="catalytic activity">
    <reaction evidence="12 14">
        <text>riboflavin + ATP = FMN + ADP + H(+)</text>
        <dbReference type="Rhea" id="RHEA:14357"/>
        <dbReference type="ChEBI" id="CHEBI:15378"/>
        <dbReference type="ChEBI" id="CHEBI:30616"/>
        <dbReference type="ChEBI" id="CHEBI:57986"/>
        <dbReference type="ChEBI" id="CHEBI:58210"/>
        <dbReference type="ChEBI" id="CHEBI:456216"/>
        <dbReference type="EC" id="2.7.1.26"/>
    </reaction>
</comment>
<dbReference type="InterPro" id="IPR015865">
    <property type="entry name" value="Riboflavin_kinase_bac/euk"/>
</dbReference>
<evidence type="ECO:0000256" key="9">
    <source>
        <dbReference type="ARBA" id="ARBA00022827"/>
    </source>
</evidence>
<comment type="similarity">
    <text evidence="14">Belongs to the ribF family.</text>
</comment>
<protein>
    <recommendedName>
        <fullName evidence="14">Riboflavin biosynthesis protein</fullName>
    </recommendedName>
    <domain>
        <recommendedName>
            <fullName evidence="14">Riboflavin kinase</fullName>
            <ecNumber evidence="14">2.7.1.26</ecNumber>
        </recommendedName>
        <alternativeName>
            <fullName evidence="14">Flavokinase</fullName>
        </alternativeName>
    </domain>
    <domain>
        <recommendedName>
            <fullName evidence="14">FMN adenylyltransferase</fullName>
            <ecNumber evidence="14">2.7.7.2</ecNumber>
        </recommendedName>
        <alternativeName>
            <fullName evidence="14">FAD pyrophosphorylase</fullName>
        </alternativeName>
        <alternativeName>
            <fullName evidence="14">FAD synthase</fullName>
        </alternativeName>
    </domain>
</protein>
<keyword evidence="3 14" id="KW-0285">Flavoprotein</keyword>
<dbReference type="PIRSF" id="PIRSF004491">
    <property type="entry name" value="FAD_Synth"/>
    <property type="match status" value="1"/>
</dbReference>
<sequence length="306" mass="35183">MKLYKNFDIEDRFPRTMTIGNFDGLHIGHKKLIEESISIAKSFNQKSSVLTFFTHTANMNNDKIKYISTIEQKLKLFEDMNVDELFMISFNEEIKSTKAKDFVKNILLDRLNVQNLVLGDDAKLGSDRLDINGIKLICDELKLKLFKLDEVDVNGKRVTSTLIRNMIMNGIVGEELLPYLGRTYFLEGEVVHGNNFGKELGFPTANIIIDSNLVVPKYGVYYATCELDGDLYRAGINIGNKPSVENSYFGVEAFLIDFNENIYGKRIKINLLKHMRDEIKFSTIDELKRQIGLDIKYIKELYKKCD</sequence>
<evidence type="ECO:0000256" key="2">
    <source>
        <dbReference type="ARBA" id="ARBA00005201"/>
    </source>
</evidence>
<dbReference type="NCBIfam" id="NF004162">
    <property type="entry name" value="PRK05627.1-5"/>
    <property type="match status" value="1"/>
</dbReference>
<dbReference type="GO" id="GO:0008531">
    <property type="term" value="F:riboflavin kinase activity"/>
    <property type="evidence" value="ECO:0007669"/>
    <property type="project" value="UniProtKB-UniRule"/>
</dbReference>
<comment type="pathway">
    <text evidence="2 14">Cofactor biosynthesis; FMN biosynthesis; FMN from riboflavin (ATP route): step 1/1.</text>
</comment>
<evidence type="ECO:0000313" key="17">
    <source>
        <dbReference type="Proteomes" id="UP000003379"/>
    </source>
</evidence>
<evidence type="ECO:0000256" key="11">
    <source>
        <dbReference type="ARBA" id="ARBA00023268"/>
    </source>
</evidence>
<dbReference type="NCBIfam" id="TIGR00083">
    <property type="entry name" value="ribF"/>
    <property type="match status" value="1"/>
</dbReference>
<dbReference type="PATRIC" id="fig|796940.3.peg.103"/>
<dbReference type="SMART" id="SM00904">
    <property type="entry name" value="Flavokinase"/>
    <property type="match status" value="1"/>
</dbReference>
<dbReference type="InterPro" id="IPR023468">
    <property type="entry name" value="Riboflavin_kinase"/>
</dbReference>
<dbReference type="Gene3D" id="2.40.30.30">
    <property type="entry name" value="Riboflavin kinase-like"/>
    <property type="match status" value="1"/>
</dbReference>
<feature type="domain" description="Riboflavin kinase" evidence="15">
    <location>
        <begin position="179"/>
        <end position="303"/>
    </location>
</feature>
<name>G9XA11_9FIRM</name>
<reference evidence="16 17" key="1">
    <citation type="submission" date="2011-08" db="EMBL/GenBank/DDBJ databases">
        <title>The Genome Sequence of Eubacteriaceae bacterium CM5.</title>
        <authorList>
            <consortium name="The Broad Institute Genome Sequencing Platform"/>
            <person name="Earl A."/>
            <person name="Ward D."/>
            <person name="Feldgarden M."/>
            <person name="Gevers D."/>
            <person name="Sizova M."/>
            <person name="Hazen A."/>
            <person name="Epstein S."/>
            <person name="Young S.K."/>
            <person name="Zeng Q."/>
            <person name="Gargeya S."/>
            <person name="Fitzgerald M."/>
            <person name="Haas B."/>
            <person name="Abouelleil A."/>
            <person name="Alvarado L."/>
            <person name="Arachchi H.M."/>
            <person name="Berlin A."/>
            <person name="Brown A."/>
            <person name="Chapman S.B."/>
            <person name="Chen Z."/>
            <person name="Dunbar C."/>
            <person name="Freedman E."/>
            <person name="Gearin G."/>
            <person name="Gellesch M."/>
            <person name="Goldberg J."/>
            <person name="Griggs A."/>
            <person name="Gujja S."/>
            <person name="Heiman D."/>
            <person name="Howarth C."/>
            <person name="Larson L."/>
            <person name="Lui A."/>
            <person name="MacDonald P.J.P."/>
            <person name="Montmayeur A."/>
            <person name="Murphy C."/>
            <person name="Neiman D."/>
            <person name="Pearson M."/>
            <person name="Priest M."/>
            <person name="Roberts A."/>
            <person name="Saif S."/>
            <person name="Shea T."/>
            <person name="Shenoy N."/>
            <person name="Sisk P."/>
            <person name="Stolte C."/>
            <person name="Sykes S."/>
            <person name="Wortman J."/>
            <person name="Nusbaum C."/>
            <person name="Birren B."/>
        </authorList>
    </citation>
    <scope>NUCLEOTIDE SEQUENCE [LARGE SCALE GENOMIC DNA]</scope>
    <source>
        <strain evidence="16 17">CM5</strain>
    </source>
</reference>
<keyword evidence="11" id="KW-0511">Multifunctional enzyme</keyword>
<evidence type="ECO:0000259" key="15">
    <source>
        <dbReference type="SMART" id="SM00904"/>
    </source>
</evidence>
<dbReference type="GO" id="GO:0009231">
    <property type="term" value="P:riboflavin biosynthetic process"/>
    <property type="evidence" value="ECO:0007669"/>
    <property type="project" value="InterPro"/>
</dbReference>
<evidence type="ECO:0000256" key="13">
    <source>
        <dbReference type="ARBA" id="ARBA00049494"/>
    </source>
</evidence>
<dbReference type="GO" id="GO:0003919">
    <property type="term" value="F:FMN adenylyltransferase activity"/>
    <property type="evidence" value="ECO:0007669"/>
    <property type="project" value="UniProtKB-UniRule"/>
</dbReference>
<evidence type="ECO:0000256" key="5">
    <source>
        <dbReference type="ARBA" id="ARBA00022679"/>
    </source>
</evidence>
<dbReference type="PANTHER" id="PTHR22749">
    <property type="entry name" value="RIBOFLAVIN KINASE/FMN ADENYLYLTRANSFERASE"/>
    <property type="match status" value="1"/>
</dbReference>
<keyword evidence="7 14" id="KW-0547">Nucleotide-binding</keyword>
<evidence type="ECO:0000256" key="12">
    <source>
        <dbReference type="ARBA" id="ARBA00047880"/>
    </source>
</evidence>
<dbReference type="PANTHER" id="PTHR22749:SF6">
    <property type="entry name" value="RIBOFLAVIN KINASE"/>
    <property type="match status" value="1"/>
</dbReference>
<evidence type="ECO:0000256" key="8">
    <source>
        <dbReference type="ARBA" id="ARBA00022777"/>
    </source>
</evidence>
<dbReference type="EC" id="2.7.1.26" evidence="14"/>
<keyword evidence="8 14" id="KW-0418">Kinase</keyword>
<comment type="pathway">
    <text evidence="1 14">Cofactor biosynthesis; FAD biosynthesis; FAD from FMN: step 1/1.</text>
</comment>
<dbReference type="CDD" id="cd02064">
    <property type="entry name" value="FAD_synthetase_N"/>
    <property type="match status" value="1"/>
</dbReference>
<gene>
    <name evidence="16" type="ORF">HMPREF9628_00102</name>
</gene>
<evidence type="ECO:0000313" key="16">
    <source>
        <dbReference type="EMBL" id="EHL20257.1"/>
    </source>
</evidence>
<dbReference type="AlphaFoldDB" id="G9XA11"/>
<dbReference type="Proteomes" id="UP000003379">
    <property type="component" value="Unassembled WGS sequence"/>
</dbReference>
<dbReference type="InterPro" id="IPR015864">
    <property type="entry name" value="FAD_synthase"/>
</dbReference>
<evidence type="ECO:0000256" key="4">
    <source>
        <dbReference type="ARBA" id="ARBA00022643"/>
    </source>
</evidence>
<dbReference type="Pfam" id="PF06574">
    <property type="entry name" value="FAD_syn"/>
    <property type="match status" value="1"/>
</dbReference>
<keyword evidence="6 14" id="KW-0548">Nucleotidyltransferase</keyword>
<accession>G9XA11</accession>
<dbReference type="SUPFAM" id="SSF82114">
    <property type="entry name" value="Riboflavin kinase-like"/>
    <property type="match status" value="1"/>
</dbReference>
<dbReference type="EMBL" id="AFZG01000001">
    <property type="protein sequence ID" value="EHL20257.1"/>
    <property type="molecule type" value="Genomic_DNA"/>
</dbReference>
<dbReference type="EC" id="2.7.7.2" evidence="14"/>
<organism evidence="16 17">
    <name type="scientific">Peptoanaerobacter stomatis</name>
    <dbReference type="NCBI Taxonomy" id="796937"/>
    <lineage>
        <taxon>Bacteria</taxon>
        <taxon>Bacillati</taxon>
        <taxon>Bacillota</taxon>
        <taxon>Clostridia</taxon>
        <taxon>Peptostreptococcales</taxon>
        <taxon>Filifactoraceae</taxon>
        <taxon>Peptoanaerobacter</taxon>
    </lineage>
</organism>
<dbReference type="UniPathway" id="UPA00276">
    <property type="reaction ID" value="UER00406"/>
</dbReference>
<proteinExistence type="inferred from homology"/>
<dbReference type="Pfam" id="PF01687">
    <property type="entry name" value="Flavokinase"/>
    <property type="match status" value="1"/>
</dbReference>
<evidence type="ECO:0000256" key="7">
    <source>
        <dbReference type="ARBA" id="ARBA00022741"/>
    </source>
</evidence>
<evidence type="ECO:0000256" key="14">
    <source>
        <dbReference type="PIRNR" id="PIRNR004491"/>
    </source>
</evidence>
<dbReference type="UniPathway" id="UPA00277">
    <property type="reaction ID" value="UER00407"/>
</dbReference>
<evidence type="ECO:0000256" key="6">
    <source>
        <dbReference type="ARBA" id="ARBA00022695"/>
    </source>
</evidence>
<dbReference type="InterPro" id="IPR002606">
    <property type="entry name" value="Riboflavin_kinase_bac"/>
</dbReference>
<evidence type="ECO:0000256" key="10">
    <source>
        <dbReference type="ARBA" id="ARBA00022840"/>
    </source>
</evidence>
<keyword evidence="5 14" id="KW-0808">Transferase</keyword>
<evidence type="ECO:0000256" key="1">
    <source>
        <dbReference type="ARBA" id="ARBA00004726"/>
    </source>
</evidence>